<reference evidence="3" key="2">
    <citation type="submission" date="2012-12" db="EMBL/GenBank/DDBJ databases">
        <authorList>
            <person name="Gao Y.W."/>
            <person name="Fan S.T."/>
            <person name="Sun H.T."/>
            <person name="Wang Z."/>
            <person name="Gao X.L."/>
            <person name="Li Y.G."/>
            <person name="Wang T.C."/>
            <person name="Zhang K."/>
            <person name="Xu W.W."/>
            <person name="Yu Z.J."/>
            <person name="Xia X.Z."/>
        </authorList>
    </citation>
    <scope>NUCLEOTIDE SEQUENCE</scope>
    <source>
        <strain evidence="3">FR3</strain>
    </source>
</reference>
<dbReference type="GO" id="GO:0035556">
    <property type="term" value="P:intracellular signal transduction"/>
    <property type="evidence" value="ECO:0007669"/>
    <property type="project" value="InterPro"/>
</dbReference>
<dbReference type="PANTHER" id="PTHR23004">
    <property type="entry name" value="DOUBLECORTIN DOMAIN CONTAINING 2"/>
    <property type="match status" value="1"/>
</dbReference>
<dbReference type="GO" id="GO:0005874">
    <property type="term" value="C:microtubule"/>
    <property type="evidence" value="ECO:0007669"/>
    <property type="project" value="TreeGrafter"/>
</dbReference>
<organism evidence="3">
    <name type="scientific">Brugia malayi</name>
    <name type="common">Filarial nematode worm</name>
    <dbReference type="NCBI Taxonomy" id="6279"/>
    <lineage>
        <taxon>Eukaryota</taxon>
        <taxon>Metazoa</taxon>
        <taxon>Ecdysozoa</taxon>
        <taxon>Nematoda</taxon>
        <taxon>Chromadorea</taxon>
        <taxon>Rhabditida</taxon>
        <taxon>Spirurina</taxon>
        <taxon>Spiruromorpha</taxon>
        <taxon>Filarioidea</taxon>
        <taxon>Onchocercidae</taxon>
        <taxon>Brugia</taxon>
    </lineage>
</organism>
<feature type="region of interest" description="Disordered" evidence="1">
    <location>
        <begin position="591"/>
        <end position="643"/>
    </location>
</feature>
<dbReference type="PROSITE" id="PS50309">
    <property type="entry name" value="DC"/>
    <property type="match status" value="1"/>
</dbReference>
<dbReference type="InterPro" id="IPR036572">
    <property type="entry name" value="Doublecortin_dom_sf"/>
</dbReference>
<dbReference type="Gene3D" id="3.10.20.230">
    <property type="entry name" value="Doublecortin domain"/>
    <property type="match status" value="1"/>
</dbReference>
<dbReference type="Pfam" id="PF03607">
    <property type="entry name" value="DCX"/>
    <property type="match status" value="1"/>
</dbReference>
<evidence type="ECO:0000259" key="2">
    <source>
        <dbReference type="PROSITE" id="PS50309"/>
    </source>
</evidence>
<dbReference type="SUPFAM" id="SSF89837">
    <property type="entry name" value="Doublecortin (DC)"/>
    <property type="match status" value="1"/>
</dbReference>
<dbReference type="AlphaFoldDB" id="A0A0H5S9S5"/>
<dbReference type="GO" id="GO:0005815">
    <property type="term" value="C:microtubule organizing center"/>
    <property type="evidence" value="ECO:0007669"/>
    <property type="project" value="TreeGrafter"/>
</dbReference>
<dbReference type="PANTHER" id="PTHR23004:SF22">
    <property type="entry name" value="DOUBLECORTIN DOMAIN-CONTAINING PROTEIN"/>
    <property type="match status" value="1"/>
</dbReference>
<feature type="compositionally biased region" description="Polar residues" evidence="1">
    <location>
        <begin position="459"/>
        <end position="471"/>
    </location>
</feature>
<sequence length="798" mass="89790">MDNSGLDFNAFPTHPEQSVDLNYRGIRIKVYKNGDQYDDGTTVVICRKRFKHWLTFLDFLTKKLNLMAPVHEFYRTDGLRIRHFEEIENGGSYVAVAQGPFLHKPYGLLPEDREKWNINPKFEFLEQSTLDSAESVDIYLKQRGYISRTGLPFPFDGGVCVNHSLMDLRHNRDPSSNLSTHKHLNGQKLEENNSKNGELLARNDIKPDIPREELKTQLEPHPTSSPTACSVESPRCNLKVETKTPLQETRITNGQNAEQNDNISCSSTVQPTNAVVNKVGKNVLYNEIGTQSDHNPIVKEYDECVPAPVVQIPDSCREFLVTQEAKNMQTLGTKQAMGISQTRNHETVITIVNDDALVSSNNSSVIIVNISTGKKKGDDVNNVCNNDNKNADDKEINLPPVNKVTGTEVSSESSAVEMLLLPDGTRAVDQMQDNTEKKTPMAIVTDNVPLEVIADRLSSSVNIENQRPGTESSKKDRNDVNYDKNSKINSKRCSENVVMGGNSNEQENNLVNKFEKSQKVILEQNSASKLRESPRQKTNLEANENGKEFRDISKTNIKLNEVCKNLKESTSLSMQQNEYEERISDNFEYDKENDSAKKSQSNHISVASGHKYRGKVTRQRSRTAPNFDKIQESSTTDKNSHNKKRVTLVTPSAVGMDLKMESGKTEIFSDSEQQIRSFPNQMTTTTTSVITTDVITNTTTSNSMTAITNHSTVAFGDVITHPTVGENKVPNLQQKYQLEDETSFEADFTPREDCVRRNLSSTKGFPKIKIDLDLNVDICGLPTFRNYDPDFKDYDFMQ</sequence>
<feature type="compositionally biased region" description="Basic residues" evidence="1">
    <location>
        <begin position="610"/>
        <end position="621"/>
    </location>
</feature>
<feature type="compositionally biased region" description="Basic and acidic residues" evidence="1">
    <location>
        <begin position="472"/>
        <end position="486"/>
    </location>
</feature>
<proteinExistence type="predicted"/>
<dbReference type="SMART" id="SM00537">
    <property type="entry name" value="DCX"/>
    <property type="match status" value="1"/>
</dbReference>
<evidence type="ECO:0000313" key="4">
    <source>
        <dbReference type="WormBase" id="Bm2007"/>
    </source>
</evidence>
<evidence type="ECO:0000256" key="1">
    <source>
        <dbReference type="SAM" id="MobiDB-lite"/>
    </source>
</evidence>
<dbReference type="WormBase" id="Bm2007">
    <property type="protein sequence ID" value="BM44143"/>
    <property type="gene ID" value="WBGene00222268"/>
</dbReference>
<accession>A0A0H5S9S5</accession>
<protein>
    <submittedName>
        <fullName evidence="3">Bm2007</fullName>
    </submittedName>
</protein>
<dbReference type="InterPro" id="IPR003533">
    <property type="entry name" value="Doublecortin_dom"/>
</dbReference>
<dbReference type="EMBL" id="LN856992">
    <property type="protein sequence ID" value="CRZ24900.1"/>
    <property type="molecule type" value="Genomic_DNA"/>
</dbReference>
<evidence type="ECO:0000313" key="3">
    <source>
        <dbReference type="EMBL" id="CRZ24900.1"/>
    </source>
</evidence>
<reference evidence="3" key="1">
    <citation type="journal article" date="2007" name="Science">
        <title>Draft genome of the filarial nematode parasite Brugia malayi.</title>
        <authorList>
            <person name="Ghedin E."/>
            <person name="Wang S."/>
            <person name="Spiro D."/>
            <person name="Caler E."/>
            <person name="Zhao Q."/>
            <person name="Crabtree J."/>
            <person name="Allen J.E."/>
            <person name="Delcher A.L."/>
            <person name="Guiliano D.B."/>
            <person name="Miranda-Saavedra D."/>
            <person name="Angiuoli S.V."/>
            <person name="Creasy T."/>
            <person name="Amedeo P."/>
            <person name="Haas B."/>
            <person name="El-Sayed N.M."/>
            <person name="Wortman J.R."/>
            <person name="Feldblyum T."/>
            <person name="Tallon L."/>
            <person name="Schatz M."/>
            <person name="Shumway M."/>
            <person name="Koo H."/>
            <person name="Salzberg S.L."/>
            <person name="Schobel S."/>
            <person name="Pertea M."/>
            <person name="Pop M."/>
            <person name="White O."/>
            <person name="Barton G.J."/>
            <person name="Carlow C.K."/>
            <person name="Crawford M.J."/>
            <person name="Daub J."/>
            <person name="Dimmic M.W."/>
            <person name="Estes C.F."/>
            <person name="Foster J.M."/>
            <person name="Ganatra M."/>
            <person name="Gregory W.F."/>
            <person name="Johnson N.M."/>
            <person name="Jin J."/>
            <person name="Komuniecki R."/>
            <person name="Korf I."/>
            <person name="Kumar S."/>
            <person name="Laney S."/>
            <person name="Li B.W."/>
            <person name="Li W."/>
            <person name="Lindblom T.H."/>
            <person name="Lustigman S."/>
            <person name="Ma D."/>
            <person name="Maina C.V."/>
            <person name="Martin D.M."/>
            <person name="McCarter J.P."/>
            <person name="McReynolds L."/>
            <person name="Mitreva M."/>
            <person name="Nutman T.B."/>
            <person name="Parkinson J."/>
            <person name="Peregrin-Alvarez J.M."/>
            <person name="Poole C."/>
            <person name="Ren Q."/>
            <person name="Saunders L."/>
            <person name="Sluder A.E."/>
            <person name="Smith K."/>
            <person name="Stanke M."/>
            <person name="Unnasch T.R."/>
            <person name="Ware J."/>
            <person name="Wei A.D."/>
            <person name="Weil G."/>
            <person name="Williams D.J."/>
            <person name="Zhang Y."/>
            <person name="Williams S.A."/>
            <person name="Fraser-Liggett C."/>
            <person name="Slatko B."/>
            <person name="Blaxter M.L."/>
            <person name="Scott A.L."/>
        </authorList>
    </citation>
    <scope>NUCLEOTIDE SEQUENCE</scope>
    <source>
        <strain evidence="3">FR3</strain>
    </source>
</reference>
<feature type="region of interest" description="Disordered" evidence="1">
    <location>
        <begin position="171"/>
        <end position="199"/>
    </location>
</feature>
<feature type="domain" description="Doublecortin" evidence="2">
    <location>
        <begin position="26"/>
        <end position="107"/>
    </location>
</feature>
<gene>
    <name evidence="3 4" type="ORF">Bm2007</name>
    <name evidence="3" type="ORF">BM_Bm2007</name>
</gene>
<feature type="region of interest" description="Disordered" evidence="1">
    <location>
        <begin position="459"/>
        <end position="487"/>
    </location>
</feature>
<name>A0A0H5S9S5_BRUMA</name>